<evidence type="ECO:0000256" key="2">
    <source>
        <dbReference type="SAM" id="SignalP"/>
    </source>
</evidence>
<keyword evidence="1" id="KW-1133">Transmembrane helix</keyword>
<keyword evidence="2" id="KW-0732">Signal</keyword>
<feature type="signal peptide" evidence="2">
    <location>
        <begin position="1"/>
        <end position="27"/>
    </location>
</feature>
<feature type="chain" id="PRO_5005581555" evidence="2">
    <location>
        <begin position="28"/>
        <end position="113"/>
    </location>
</feature>
<sequence length="113" mass="13223">MKRFVKYAKSVCLSASLTLFWANQAFAFTLTRRIRVPDWMDIYLVELLVAVLFSYLALMVTKPRGVPVNQLYRVHLPPLANFFRVLLITMYMMMMGMFFAGMFLSRYAEATMQ</sequence>
<feature type="transmembrane region" description="Helical" evidence="1">
    <location>
        <begin position="82"/>
        <end position="104"/>
    </location>
</feature>
<evidence type="ECO:0000313" key="3">
    <source>
        <dbReference type="EMBL" id="KOF22618.1"/>
    </source>
</evidence>
<dbReference type="OrthoDB" id="8399646at2"/>
<name>A0A0L8C783_ENSAD</name>
<keyword evidence="1" id="KW-0812">Transmembrane</keyword>
<evidence type="ECO:0000313" key="4">
    <source>
        <dbReference type="Proteomes" id="UP000037425"/>
    </source>
</evidence>
<feature type="transmembrane region" description="Helical" evidence="1">
    <location>
        <begin position="43"/>
        <end position="61"/>
    </location>
</feature>
<gene>
    <name evidence="3" type="ORF">AC244_03670</name>
</gene>
<protein>
    <submittedName>
        <fullName evidence="3">Uncharacterized protein</fullName>
    </submittedName>
</protein>
<evidence type="ECO:0000256" key="1">
    <source>
        <dbReference type="SAM" id="Phobius"/>
    </source>
</evidence>
<keyword evidence="1" id="KW-0472">Membrane</keyword>
<reference evidence="4" key="1">
    <citation type="submission" date="2015-07" db="EMBL/GenBank/DDBJ databases">
        <title>Whole genome sequence of an Ensifer adhaerens strain isolated from a cave pool in the Wind Cave National Park.</title>
        <authorList>
            <person name="Eng W.W.H."/>
            <person name="Gan H.M."/>
            <person name="Barton H.A."/>
            <person name="Savka M.A."/>
        </authorList>
    </citation>
    <scope>NUCLEOTIDE SEQUENCE [LARGE SCALE GENOMIC DNA]</scope>
    <source>
        <strain evidence="4">SD006</strain>
    </source>
</reference>
<organism evidence="3 4">
    <name type="scientific">Ensifer adhaerens</name>
    <name type="common">Sinorhizobium morelense</name>
    <dbReference type="NCBI Taxonomy" id="106592"/>
    <lineage>
        <taxon>Bacteria</taxon>
        <taxon>Pseudomonadati</taxon>
        <taxon>Pseudomonadota</taxon>
        <taxon>Alphaproteobacteria</taxon>
        <taxon>Hyphomicrobiales</taxon>
        <taxon>Rhizobiaceae</taxon>
        <taxon>Sinorhizobium/Ensifer group</taxon>
        <taxon>Ensifer</taxon>
    </lineage>
</organism>
<comment type="caution">
    <text evidence="3">The sequence shown here is derived from an EMBL/GenBank/DDBJ whole genome shotgun (WGS) entry which is preliminary data.</text>
</comment>
<proteinExistence type="predicted"/>
<dbReference type="AlphaFoldDB" id="A0A0L8C783"/>
<dbReference type="EMBL" id="LGAP01000001">
    <property type="protein sequence ID" value="KOF22618.1"/>
    <property type="molecule type" value="Genomic_DNA"/>
</dbReference>
<dbReference type="RefSeq" id="WP_053247414.1">
    <property type="nucleotide sequence ID" value="NZ_LGAP01000001.1"/>
</dbReference>
<dbReference type="PATRIC" id="fig|106592.7.peg.782"/>
<dbReference type="Proteomes" id="UP000037425">
    <property type="component" value="Unassembled WGS sequence"/>
</dbReference>
<accession>A0A0L8C783</accession>